<dbReference type="InterPro" id="IPR036770">
    <property type="entry name" value="Ankyrin_rpt-contain_sf"/>
</dbReference>
<sequence length="556" mass="60362">MADRPIDSATIEAVAFLFGSLPSADDTSPTHNTSISTDAAGPTLDDYQEQYNENVHPDMSWLHEPVNQGVGDADQSYLNEFAFLESANHPPPQHQVVAQPNGYALHIDTRSTTTSLNYAAVASYPSLRRTHRVSQITKPKQSTKMEEYRRNHSSQGTVGSLINDAQASLLTPPSSSVNATPIGNIPSSLSMSGLSMYCTDDLQMQYLNLDTLDDSNGNDEYSRLVASAMNALGSNIAVLHDSERGWTMAHYAAWMGSVSSICAIISRFEGAELVEDVLSKALNSKDGKGRTPFIIACHRGYEEVVRVLLGAVSYTIDDTSIPHFDPLRLTIANGHVAILTLLLQHHNQDTYPSEWDSLLHIAISCCLYHPPHLATQLINILITNGSSILQRDSIGSTPLHRACEFGLPLSVITGLLMHPVNNEAAPSSEVLGNGESDDGGGNNGERKESDADRKGPNSLSICMAAISLTDRVYGRTALHWAAATGRIETAKFLINLGAIIEIRDLRGHTPLLVAAVEGHIAMIRFLINEVGAMSAMEDYEGRNIEGLLRQRLTLDL</sequence>
<dbReference type="AlphaFoldDB" id="A0A507CA58"/>
<evidence type="ECO:0000313" key="6">
    <source>
        <dbReference type="Proteomes" id="UP000319731"/>
    </source>
</evidence>
<evidence type="ECO:0000256" key="3">
    <source>
        <dbReference type="PROSITE-ProRule" id="PRU00023"/>
    </source>
</evidence>
<dbReference type="InterPro" id="IPR002110">
    <property type="entry name" value="Ankyrin_rpt"/>
</dbReference>
<dbReference type="GeneID" id="42001484"/>
<dbReference type="Pfam" id="PF12796">
    <property type="entry name" value="Ank_2"/>
    <property type="match status" value="2"/>
</dbReference>
<feature type="compositionally biased region" description="Polar residues" evidence="4">
    <location>
        <begin position="133"/>
        <end position="142"/>
    </location>
</feature>
<keyword evidence="2 3" id="KW-0040">ANK repeat</keyword>
<dbReference type="OrthoDB" id="2111021at2759"/>
<evidence type="ECO:0000256" key="2">
    <source>
        <dbReference type="ARBA" id="ARBA00023043"/>
    </source>
</evidence>
<gene>
    <name evidence="5" type="ORF">SmJEL517_g00257</name>
</gene>
<dbReference type="STRING" id="1806994.A0A507CA58"/>
<reference evidence="5 6" key="1">
    <citation type="journal article" date="2019" name="Sci. Rep.">
        <title>Comparative genomics of chytrid fungi reveal insights into the obligate biotrophic and pathogenic lifestyle of Synchytrium endobioticum.</title>
        <authorList>
            <person name="van de Vossenberg B.T.L.H."/>
            <person name="Warris S."/>
            <person name="Nguyen H.D.T."/>
            <person name="van Gent-Pelzer M.P.E."/>
            <person name="Joly D.L."/>
            <person name="van de Geest H.C."/>
            <person name="Bonants P.J.M."/>
            <person name="Smith D.S."/>
            <person name="Levesque C.A."/>
            <person name="van der Lee T.A.J."/>
        </authorList>
    </citation>
    <scope>NUCLEOTIDE SEQUENCE [LARGE SCALE GENOMIC DNA]</scope>
    <source>
        <strain evidence="5 6">JEL517</strain>
    </source>
</reference>
<keyword evidence="1" id="KW-0677">Repeat</keyword>
<feature type="region of interest" description="Disordered" evidence="4">
    <location>
        <begin position="130"/>
        <end position="157"/>
    </location>
</feature>
<name>A0A507CA58_9FUNG</name>
<dbReference type="RefSeq" id="XP_031027682.1">
    <property type="nucleotide sequence ID" value="XM_031166187.1"/>
</dbReference>
<organism evidence="5 6">
    <name type="scientific">Synchytrium microbalum</name>
    <dbReference type="NCBI Taxonomy" id="1806994"/>
    <lineage>
        <taxon>Eukaryota</taxon>
        <taxon>Fungi</taxon>
        <taxon>Fungi incertae sedis</taxon>
        <taxon>Chytridiomycota</taxon>
        <taxon>Chytridiomycota incertae sedis</taxon>
        <taxon>Chytridiomycetes</taxon>
        <taxon>Synchytriales</taxon>
        <taxon>Synchytriaceae</taxon>
        <taxon>Synchytrium</taxon>
    </lineage>
</organism>
<dbReference type="PROSITE" id="PS50088">
    <property type="entry name" value="ANK_REPEAT"/>
    <property type="match status" value="2"/>
</dbReference>
<feature type="compositionally biased region" description="Polar residues" evidence="4">
    <location>
        <begin position="25"/>
        <end position="37"/>
    </location>
</feature>
<dbReference type="Gene3D" id="1.25.40.20">
    <property type="entry name" value="Ankyrin repeat-containing domain"/>
    <property type="match status" value="2"/>
</dbReference>
<dbReference type="PANTHER" id="PTHR24198">
    <property type="entry name" value="ANKYRIN REPEAT AND PROTEIN KINASE DOMAIN-CONTAINING PROTEIN"/>
    <property type="match status" value="1"/>
</dbReference>
<dbReference type="SMART" id="SM00248">
    <property type="entry name" value="ANK"/>
    <property type="match status" value="7"/>
</dbReference>
<dbReference type="PANTHER" id="PTHR24198:SF165">
    <property type="entry name" value="ANKYRIN REPEAT-CONTAINING PROTEIN-RELATED"/>
    <property type="match status" value="1"/>
</dbReference>
<evidence type="ECO:0000256" key="1">
    <source>
        <dbReference type="ARBA" id="ARBA00022737"/>
    </source>
</evidence>
<dbReference type="EMBL" id="QEAO01000001">
    <property type="protein sequence ID" value="TPX37967.1"/>
    <property type="molecule type" value="Genomic_DNA"/>
</dbReference>
<proteinExistence type="predicted"/>
<protein>
    <submittedName>
        <fullName evidence="5">Uncharacterized protein</fullName>
    </submittedName>
</protein>
<keyword evidence="6" id="KW-1185">Reference proteome</keyword>
<dbReference type="Proteomes" id="UP000319731">
    <property type="component" value="Unassembled WGS sequence"/>
</dbReference>
<feature type="repeat" description="ANK" evidence="3">
    <location>
        <begin position="506"/>
        <end position="538"/>
    </location>
</feature>
<dbReference type="SUPFAM" id="SSF48403">
    <property type="entry name" value="Ankyrin repeat"/>
    <property type="match status" value="1"/>
</dbReference>
<evidence type="ECO:0000313" key="5">
    <source>
        <dbReference type="EMBL" id="TPX37967.1"/>
    </source>
</evidence>
<feature type="compositionally biased region" description="Basic and acidic residues" evidence="4">
    <location>
        <begin position="444"/>
        <end position="455"/>
    </location>
</feature>
<feature type="repeat" description="ANK" evidence="3">
    <location>
        <begin position="473"/>
        <end position="505"/>
    </location>
</feature>
<feature type="region of interest" description="Disordered" evidence="4">
    <location>
        <begin position="23"/>
        <end position="43"/>
    </location>
</feature>
<comment type="caution">
    <text evidence="5">The sequence shown here is derived from an EMBL/GenBank/DDBJ whole genome shotgun (WGS) entry which is preliminary data.</text>
</comment>
<evidence type="ECO:0000256" key="4">
    <source>
        <dbReference type="SAM" id="MobiDB-lite"/>
    </source>
</evidence>
<accession>A0A507CA58</accession>
<feature type="region of interest" description="Disordered" evidence="4">
    <location>
        <begin position="426"/>
        <end position="456"/>
    </location>
</feature>
<dbReference type="PROSITE" id="PS50297">
    <property type="entry name" value="ANK_REP_REGION"/>
    <property type="match status" value="2"/>
</dbReference>